<keyword evidence="8" id="KW-0010">Activator</keyword>
<dbReference type="EMBL" id="AZGY01000013">
    <property type="protein sequence ID" value="KZZ93347.1"/>
    <property type="molecule type" value="Genomic_DNA"/>
</dbReference>
<feature type="region of interest" description="Disordered" evidence="9">
    <location>
        <begin position="134"/>
        <end position="197"/>
    </location>
</feature>
<dbReference type="STRING" id="1081109.A0A168A1D0"/>
<dbReference type="Proteomes" id="UP000078544">
    <property type="component" value="Unassembled WGS sequence"/>
</dbReference>
<feature type="compositionally biased region" description="Low complexity" evidence="9">
    <location>
        <begin position="184"/>
        <end position="195"/>
    </location>
</feature>
<keyword evidence="4 8" id="KW-0805">Transcription regulation</keyword>
<comment type="similarity">
    <text evidence="2 8">Belongs to the Mediator complex subunit 4 family.</text>
</comment>
<comment type="subunit">
    <text evidence="8">Component of the Mediator complex.</text>
</comment>
<evidence type="ECO:0000256" key="4">
    <source>
        <dbReference type="ARBA" id="ARBA00023015"/>
    </source>
</evidence>
<dbReference type="InterPro" id="IPR019258">
    <property type="entry name" value="Mediator_Med4"/>
</dbReference>
<gene>
    <name evidence="8" type="primary">MED4</name>
    <name evidence="10" type="ORF">AAL_05732</name>
</gene>
<evidence type="ECO:0000256" key="5">
    <source>
        <dbReference type="ARBA" id="ARBA00023163"/>
    </source>
</evidence>
<sequence>MDKFIDARFERLEKALSNLIDSVTKYHPSPIHAEELKAADEELTKGLEKVQLHQNNHHRIRKLRQSSAALDAQIRDTLTSLASARKDIVTTHTTTYPSEVNYPIGYEELLSYARRISKTTLPPAATIESAGPVANAANQSPHAAAASESQSQLAALTPSAAAHSQPQSPTAVNGTPTGHPPPSSSATATQQSTTTVSLNTSLPEGMSQYLNPLSGQLFFPWPLEDKIRSGSLASYQVLVEQGIDPKGYDPATEEERKRKEEEERKAKEEQEKAEREAREKQLREERERARIERERQREKEQEAWRRASIANAQPEGSGPSKPNAASPEKKQFQFTNWDDLDDDDD</sequence>
<dbReference type="PANTHER" id="PTHR13208">
    <property type="entry name" value="MEDIATOR OF RNA POLYMERASE II TRANSCRIPTION SUBUNIT 4"/>
    <property type="match status" value="1"/>
</dbReference>
<evidence type="ECO:0000256" key="9">
    <source>
        <dbReference type="SAM" id="MobiDB-lite"/>
    </source>
</evidence>
<dbReference type="GO" id="GO:0016592">
    <property type="term" value="C:mediator complex"/>
    <property type="evidence" value="ECO:0007669"/>
    <property type="project" value="InterPro"/>
</dbReference>
<reference evidence="10 11" key="1">
    <citation type="journal article" date="2016" name="Genome Biol. Evol.">
        <title>Divergent and convergent evolution of fungal pathogenicity.</title>
        <authorList>
            <person name="Shang Y."/>
            <person name="Xiao G."/>
            <person name="Zheng P."/>
            <person name="Cen K."/>
            <person name="Zhan S."/>
            <person name="Wang C."/>
        </authorList>
    </citation>
    <scope>NUCLEOTIDE SEQUENCE [LARGE SCALE GENOMIC DNA]</scope>
    <source>
        <strain evidence="10 11">RCEF 2490</strain>
    </source>
</reference>
<keyword evidence="5 8" id="KW-0804">Transcription</keyword>
<evidence type="ECO:0000313" key="10">
    <source>
        <dbReference type="EMBL" id="KZZ93347.1"/>
    </source>
</evidence>
<evidence type="ECO:0000256" key="1">
    <source>
        <dbReference type="ARBA" id="ARBA00004123"/>
    </source>
</evidence>
<feature type="compositionally biased region" description="Low complexity" evidence="9">
    <location>
        <begin position="134"/>
        <end position="156"/>
    </location>
</feature>
<comment type="caution">
    <text evidence="10">The sequence shown here is derived from an EMBL/GenBank/DDBJ whole genome shotgun (WGS) entry which is preliminary data.</text>
</comment>
<evidence type="ECO:0000256" key="8">
    <source>
        <dbReference type="RuleBase" id="RU364141"/>
    </source>
</evidence>
<organism evidence="10 11">
    <name type="scientific">Moelleriella libera RCEF 2490</name>
    <dbReference type="NCBI Taxonomy" id="1081109"/>
    <lineage>
        <taxon>Eukaryota</taxon>
        <taxon>Fungi</taxon>
        <taxon>Dikarya</taxon>
        <taxon>Ascomycota</taxon>
        <taxon>Pezizomycotina</taxon>
        <taxon>Sordariomycetes</taxon>
        <taxon>Hypocreomycetidae</taxon>
        <taxon>Hypocreales</taxon>
        <taxon>Clavicipitaceae</taxon>
        <taxon>Moelleriella</taxon>
    </lineage>
</organism>
<name>A0A168A1D0_9HYPO</name>
<protein>
    <recommendedName>
        <fullName evidence="3 8">Mediator of RNA polymerase II transcription subunit 4</fullName>
    </recommendedName>
    <alternativeName>
        <fullName evidence="7 8">Mediator complex subunit 4</fullName>
    </alternativeName>
</protein>
<dbReference type="PANTHER" id="PTHR13208:SF2">
    <property type="entry name" value="MEDIATOR OF RNA POLYMERASE II TRANSCRIPTION SUBUNIT 4"/>
    <property type="match status" value="1"/>
</dbReference>
<dbReference type="AlphaFoldDB" id="A0A168A1D0"/>
<dbReference type="GO" id="GO:0003712">
    <property type="term" value="F:transcription coregulator activity"/>
    <property type="evidence" value="ECO:0007669"/>
    <property type="project" value="InterPro"/>
</dbReference>
<feature type="region of interest" description="Disordered" evidence="9">
    <location>
        <begin position="244"/>
        <end position="345"/>
    </location>
</feature>
<dbReference type="Pfam" id="PF10018">
    <property type="entry name" value="Med4"/>
    <property type="match status" value="1"/>
</dbReference>
<evidence type="ECO:0000256" key="3">
    <source>
        <dbReference type="ARBA" id="ARBA00020629"/>
    </source>
</evidence>
<comment type="subcellular location">
    <subcellularLocation>
        <location evidence="1 8">Nucleus</location>
    </subcellularLocation>
</comment>
<evidence type="ECO:0000256" key="2">
    <source>
        <dbReference type="ARBA" id="ARBA00009626"/>
    </source>
</evidence>
<evidence type="ECO:0000256" key="7">
    <source>
        <dbReference type="ARBA" id="ARBA00031257"/>
    </source>
</evidence>
<comment type="function">
    <text evidence="8">Component of the Mediator complex, a coactivator involved in the regulated transcription of nearly all RNA polymerase II-dependent genes. Mediator functions as a bridge to convey information from gene-specific regulatory proteins to the basal RNA polymerase II transcription machinery. Mediator is recruited to promoters by direct interactions with regulatory proteins and serves as a scaffold for the assembly of a functional preinitiation complex with RNA polymerase II and the general transcription factors.</text>
</comment>
<keyword evidence="6 8" id="KW-0539">Nucleus</keyword>
<dbReference type="OrthoDB" id="1929813at2759"/>
<feature type="compositionally biased region" description="Basic and acidic residues" evidence="9">
    <location>
        <begin position="253"/>
        <end position="305"/>
    </location>
</feature>
<evidence type="ECO:0000256" key="6">
    <source>
        <dbReference type="ARBA" id="ARBA00023242"/>
    </source>
</evidence>
<accession>A0A168A1D0</accession>
<proteinExistence type="inferred from homology"/>
<keyword evidence="11" id="KW-1185">Reference proteome</keyword>
<feature type="compositionally biased region" description="Polar residues" evidence="9">
    <location>
        <begin position="162"/>
        <end position="173"/>
    </location>
</feature>
<evidence type="ECO:0000313" key="11">
    <source>
        <dbReference type="Proteomes" id="UP000078544"/>
    </source>
</evidence>
<dbReference type="GO" id="GO:0006357">
    <property type="term" value="P:regulation of transcription by RNA polymerase II"/>
    <property type="evidence" value="ECO:0007669"/>
    <property type="project" value="InterPro"/>
</dbReference>
<dbReference type="GO" id="GO:0070847">
    <property type="term" value="C:core mediator complex"/>
    <property type="evidence" value="ECO:0007669"/>
    <property type="project" value="TreeGrafter"/>
</dbReference>